<dbReference type="KEGG" id="thas:C6Y53_03310"/>
<dbReference type="Proteomes" id="UP000237655">
    <property type="component" value="Chromosome"/>
</dbReference>
<evidence type="ECO:0000313" key="1">
    <source>
        <dbReference type="EMBL" id="AVO36813.1"/>
    </source>
</evidence>
<keyword evidence="2" id="KW-1185">Reference proteome</keyword>
<protein>
    <submittedName>
        <fullName evidence="1">Hemin uptake protein HemP</fullName>
    </submittedName>
</protein>
<reference evidence="2" key="1">
    <citation type="submission" date="2018-03" db="EMBL/GenBank/DDBJ databases">
        <title>Genomic analysis of the strain SH-1 isolated from shrimp intestine.</title>
        <authorList>
            <person name="Kim Y.-S."/>
            <person name="Kim S.-E."/>
            <person name="Kim K.-H."/>
        </authorList>
    </citation>
    <scope>NUCLEOTIDE SEQUENCE [LARGE SCALE GENOMIC DNA]</scope>
    <source>
        <strain evidence="2">SH-1</strain>
    </source>
</reference>
<proteinExistence type="predicted"/>
<dbReference type="Pfam" id="PF10636">
    <property type="entry name" value="hemP"/>
    <property type="match status" value="1"/>
</dbReference>
<gene>
    <name evidence="1" type="ORF">C6Y53_03310</name>
</gene>
<organism evidence="1 2">
    <name type="scientific">Pukyongiella litopenaei</name>
    <dbReference type="NCBI Taxonomy" id="2605946"/>
    <lineage>
        <taxon>Bacteria</taxon>
        <taxon>Pseudomonadati</taxon>
        <taxon>Pseudomonadota</taxon>
        <taxon>Alphaproteobacteria</taxon>
        <taxon>Rhodobacterales</taxon>
        <taxon>Paracoccaceae</taxon>
        <taxon>Pukyongiella</taxon>
    </lineage>
</organism>
<dbReference type="EMBL" id="CP027665">
    <property type="protein sequence ID" value="AVO36813.1"/>
    <property type="molecule type" value="Genomic_DNA"/>
</dbReference>
<dbReference type="RefSeq" id="WP_106471128.1">
    <property type="nucleotide sequence ID" value="NZ_CP027665.1"/>
</dbReference>
<dbReference type="Gene3D" id="2.10.70.10">
    <property type="entry name" value="Complement Module, domain 1"/>
    <property type="match status" value="1"/>
</dbReference>
<evidence type="ECO:0000313" key="2">
    <source>
        <dbReference type="Proteomes" id="UP000237655"/>
    </source>
</evidence>
<dbReference type="AlphaFoldDB" id="A0A2S0MMA2"/>
<name>A0A2S0MMA2_9RHOB</name>
<sequence length="54" mass="5677">MTNMAKIIETSAVPALPTYDATDLTGGGPLANIVLNGMVYSLRITRAGKLILTK</sequence>
<dbReference type="InterPro" id="IPR019600">
    <property type="entry name" value="Hemin_uptake_protein_HemP"/>
</dbReference>
<accession>A0A2S0MMA2</accession>